<reference evidence="2 3" key="1">
    <citation type="submission" date="2019-11" db="EMBL/GenBank/DDBJ databases">
        <title>Whole genome sequence of Oryza granulata.</title>
        <authorList>
            <person name="Li W."/>
        </authorList>
    </citation>
    <scope>NUCLEOTIDE SEQUENCE [LARGE SCALE GENOMIC DNA]</scope>
    <source>
        <strain evidence="3">cv. Menghai</strain>
        <tissue evidence="2">Leaf</tissue>
    </source>
</reference>
<name>A0A6G1C480_9ORYZ</name>
<comment type="caution">
    <text evidence="2">The sequence shown here is derived from an EMBL/GenBank/DDBJ whole genome shotgun (WGS) entry which is preliminary data.</text>
</comment>
<evidence type="ECO:0000256" key="1">
    <source>
        <dbReference type="SAM" id="MobiDB-lite"/>
    </source>
</evidence>
<feature type="compositionally biased region" description="Basic and acidic residues" evidence="1">
    <location>
        <begin position="1"/>
        <end position="11"/>
    </location>
</feature>
<dbReference type="AlphaFoldDB" id="A0A6G1C480"/>
<dbReference type="EMBL" id="SPHZ02000011">
    <property type="protein sequence ID" value="KAF0894363.1"/>
    <property type="molecule type" value="Genomic_DNA"/>
</dbReference>
<sequence length="93" mass="10226">MTSMGKLDRARQSGLDSQGNGLPSMVGLDVDDYRDGTQEARMVVDNVDSIAVVPPEYANPQILAPDKIEIKTSSPIEIHASKEYEVYCDPEKE</sequence>
<gene>
    <name evidence="2" type="ORF">E2562_038480</name>
</gene>
<keyword evidence="3" id="KW-1185">Reference proteome</keyword>
<feature type="region of interest" description="Disordered" evidence="1">
    <location>
        <begin position="1"/>
        <end position="30"/>
    </location>
</feature>
<protein>
    <submittedName>
        <fullName evidence="2">Uncharacterized protein</fullName>
    </submittedName>
</protein>
<evidence type="ECO:0000313" key="3">
    <source>
        <dbReference type="Proteomes" id="UP000479710"/>
    </source>
</evidence>
<dbReference type="Proteomes" id="UP000479710">
    <property type="component" value="Unassembled WGS sequence"/>
</dbReference>
<accession>A0A6G1C480</accession>
<organism evidence="2 3">
    <name type="scientific">Oryza meyeriana var. granulata</name>
    <dbReference type="NCBI Taxonomy" id="110450"/>
    <lineage>
        <taxon>Eukaryota</taxon>
        <taxon>Viridiplantae</taxon>
        <taxon>Streptophyta</taxon>
        <taxon>Embryophyta</taxon>
        <taxon>Tracheophyta</taxon>
        <taxon>Spermatophyta</taxon>
        <taxon>Magnoliopsida</taxon>
        <taxon>Liliopsida</taxon>
        <taxon>Poales</taxon>
        <taxon>Poaceae</taxon>
        <taxon>BOP clade</taxon>
        <taxon>Oryzoideae</taxon>
        <taxon>Oryzeae</taxon>
        <taxon>Oryzinae</taxon>
        <taxon>Oryza</taxon>
        <taxon>Oryza meyeriana</taxon>
    </lineage>
</organism>
<evidence type="ECO:0000313" key="2">
    <source>
        <dbReference type="EMBL" id="KAF0894363.1"/>
    </source>
</evidence>
<proteinExistence type="predicted"/>